<gene>
    <name evidence="3" type="ORF">BHU72_10825</name>
</gene>
<dbReference type="SUPFAM" id="SSF53474">
    <property type="entry name" value="alpha/beta-Hydrolases"/>
    <property type="match status" value="1"/>
</dbReference>
<sequence>MPYMTVNDLDVYYEIHGTGNPIVLIHGAWIDSEIWDEQVQYFSKTNQVIVYDIRGHGRTGKGSTLDYSMELYAKDVYQLLQKLSIHRPIVCGLSMGALVAQAYASHYPDNLKALILIGAIASSSLTLPDKIITHVLAPYWLSSTIVRIIGSKGLAWLATVYLWLMKSYEKVNHEQNIQAYFKYVVSKHSAREFNKILKAMYCFTLQDLHRIKVPTAIINGAKELKIMFLHAHELHRRISDSKRFVISNAGHIPNVERPIETNRTIEQFIQSIKKT</sequence>
<dbReference type="InterPro" id="IPR029058">
    <property type="entry name" value="AB_hydrolase_fold"/>
</dbReference>
<keyword evidence="4" id="KW-1185">Reference proteome</keyword>
<dbReference type="AlphaFoldDB" id="A0A1E5L2Y7"/>
<dbReference type="InterPro" id="IPR000639">
    <property type="entry name" value="Epox_hydrolase-like"/>
</dbReference>
<proteinExistence type="predicted"/>
<protein>
    <recommendedName>
        <fullName evidence="2">AB hydrolase-1 domain-containing protein</fullName>
    </recommendedName>
</protein>
<dbReference type="InterPro" id="IPR050266">
    <property type="entry name" value="AB_hydrolase_sf"/>
</dbReference>
<feature type="domain" description="AB hydrolase-1" evidence="2">
    <location>
        <begin position="20"/>
        <end position="258"/>
    </location>
</feature>
<dbReference type="Gene3D" id="3.40.50.1820">
    <property type="entry name" value="alpha/beta hydrolase"/>
    <property type="match status" value="1"/>
</dbReference>
<dbReference type="PANTHER" id="PTHR43798:SF31">
    <property type="entry name" value="AB HYDROLASE SUPERFAMILY PROTEIN YCLE"/>
    <property type="match status" value="1"/>
</dbReference>
<evidence type="ECO:0000313" key="4">
    <source>
        <dbReference type="Proteomes" id="UP000095255"/>
    </source>
</evidence>
<keyword evidence="1" id="KW-0378">Hydrolase</keyword>
<reference evidence="3 4" key="1">
    <citation type="submission" date="2016-09" db="EMBL/GenBank/DDBJ databases">
        <title>Desulfuribacillus arsenicus sp. nov., an obligately anaerobic, dissimilatory arsenic- and antimonate-reducing bacterium isolated from anoxic sediments.</title>
        <authorList>
            <person name="Abin C.A."/>
            <person name="Hollibaugh J.T."/>
        </authorList>
    </citation>
    <scope>NUCLEOTIDE SEQUENCE [LARGE SCALE GENOMIC DNA]</scope>
    <source>
        <strain evidence="3 4">MLFW-2</strain>
    </source>
</reference>
<accession>A0A1E5L2Y7</accession>
<dbReference type="GO" id="GO:0016020">
    <property type="term" value="C:membrane"/>
    <property type="evidence" value="ECO:0007669"/>
    <property type="project" value="TreeGrafter"/>
</dbReference>
<organism evidence="3 4">
    <name type="scientific">Desulfuribacillus stibiiarsenatis</name>
    <dbReference type="NCBI Taxonomy" id="1390249"/>
    <lineage>
        <taxon>Bacteria</taxon>
        <taxon>Bacillati</taxon>
        <taxon>Bacillota</taxon>
        <taxon>Desulfuribacillia</taxon>
        <taxon>Desulfuribacillales</taxon>
        <taxon>Desulfuribacillaceae</taxon>
        <taxon>Desulfuribacillus</taxon>
    </lineage>
</organism>
<dbReference type="Pfam" id="PF00561">
    <property type="entry name" value="Abhydrolase_1"/>
    <property type="match status" value="1"/>
</dbReference>
<dbReference type="STRING" id="1390249.BHU72_10825"/>
<name>A0A1E5L2Y7_9FIRM</name>
<comment type="caution">
    <text evidence="3">The sequence shown here is derived from an EMBL/GenBank/DDBJ whole genome shotgun (WGS) entry which is preliminary data.</text>
</comment>
<evidence type="ECO:0000259" key="2">
    <source>
        <dbReference type="Pfam" id="PF00561"/>
    </source>
</evidence>
<dbReference type="GO" id="GO:0016787">
    <property type="term" value="F:hydrolase activity"/>
    <property type="evidence" value="ECO:0007669"/>
    <property type="project" value="UniProtKB-KW"/>
</dbReference>
<evidence type="ECO:0000256" key="1">
    <source>
        <dbReference type="ARBA" id="ARBA00022801"/>
    </source>
</evidence>
<dbReference type="Proteomes" id="UP000095255">
    <property type="component" value="Unassembled WGS sequence"/>
</dbReference>
<dbReference type="OrthoDB" id="9805423at2"/>
<dbReference type="EMBL" id="MJAT01000039">
    <property type="protein sequence ID" value="OEH84299.1"/>
    <property type="molecule type" value="Genomic_DNA"/>
</dbReference>
<dbReference type="PANTHER" id="PTHR43798">
    <property type="entry name" value="MONOACYLGLYCEROL LIPASE"/>
    <property type="match status" value="1"/>
</dbReference>
<dbReference type="InterPro" id="IPR000073">
    <property type="entry name" value="AB_hydrolase_1"/>
</dbReference>
<evidence type="ECO:0000313" key="3">
    <source>
        <dbReference type="EMBL" id="OEH84299.1"/>
    </source>
</evidence>
<dbReference type="PRINTS" id="PR00412">
    <property type="entry name" value="EPOXHYDRLASE"/>
</dbReference>